<organism evidence="1 2">
    <name type="scientific">Penicillium brevicompactum</name>
    <dbReference type="NCBI Taxonomy" id="5074"/>
    <lineage>
        <taxon>Eukaryota</taxon>
        <taxon>Fungi</taxon>
        <taxon>Dikarya</taxon>
        <taxon>Ascomycota</taxon>
        <taxon>Pezizomycotina</taxon>
        <taxon>Eurotiomycetes</taxon>
        <taxon>Eurotiomycetidae</taxon>
        <taxon>Eurotiales</taxon>
        <taxon>Aspergillaceae</taxon>
        <taxon>Penicillium</taxon>
    </lineage>
</organism>
<reference evidence="1" key="2">
    <citation type="journal article" date="2023" name="IMA Fungus">
        <title>Comparative genomic study of the Penicillium genus elucidates a diverse pangenome and 15 lateral gene transfer events.</title>
        <authorList>
            <person name="Petersen C."/>
            <person name="Sorensen T."/>
            <person name="Nielsen M.R."/>
            <person name="Sondergaard T.E."/>
            <person name="Sorensen J.L."/>
            <person name="Fitzpatrick D.A."/>
            <person name="Frisvad J.C."/>
            <person name="Nielsen K.L."/>
        </authorList>
    </citation>
    <scope>NUCLEOTIDE SEQUENCE</scope>
    <source>
        <strain evidence="1">IBT 35673</strain>
    </source>
</reference>
<dbReference type="Proteomes" id="UP001147695">
    <property type="component" value="Unassembled WGS sequence"/>
</dbReference>
<accession>A0A9W9Q0P6</accession>
<dbReference type="AlphaFoldDB" id="A0A9W9Q0P6"/>
<sequence length="270" mass="31120">METELERRGNLKELQQHRFERFYKFFRYYEKDPFSTLLNIETSLRETFQSEVTLKQKLIKAKTGNKEHGDSYYRAITEKLDELNQKYWLLERDWWAKRSSLPEGPGTRGLSLWRSHPRWYMHRVLIDDCAGKGGCCGRECGCCSSREMVPARRLGVGHCTIECGCCIKSRGFMLNPKQKKEVSARFRLSEKSRAQDLLSRDSKNYYYNRIVMASIWGLLQESQDSAFDLIDKSATVDHDAIACMGLGDSGTPNSGYLSDEGDESTSTELL</sequence>
<comment type="caution">
    <text evidence="1">The sequence shown here is derived from an EMBL/GenBank/DDBJ whole genome shotgun (WGS) entry which is preliminary data.</text>
</comment>
<proteinExistence type="predicted"/>
<gene>
    <name evidence="1" type="ORF">N7452_010710</name>
</gene>
<dbReference type="EMBL" id="JAPZBQ010000006">
    <property type="protein sequence ID" value="KAJ5322421.1"/>
    <property type="molecule type" value="Genomic_DNA"/>
</dbReference>
<name>A0A9W9Q0P6_PENBR</name>
<evidence type="ECO:0000313" key="1">
    <source>
        <dbReference type="EMBL" id="KAJ5322421.1"/>
    </source>
</evidence>
<protein>
    <submittedName>
        <fullName evidence="1">Uncharacterized protein</fullName>
    </submittedName>
</protein>
<reference evidence="1" key="1">
    <citation type="submission" date="2022-12" db="EMBL/GenBank/DDBJ databases">
        <authorList>
            <person name="Petersen C."/>
        </authorList>
    </citation>
    <scope>NUCLEOTIDE SEQUENCE</scope>
    <source>
        <strain evidence="1">IBT 35673</strain>
    </source>
</reference>
<evidence type="ECO:0000313" key="2">
    <source>
        <dbReference type="Proteomes" id="UP001147695"/>
    </source>
</evidence>